<keyword evidence="1" id="KW-0677">Repeat</keyword>
<feature type="repeat" description="PPR" evidence="2">
    <location>
        <begin position="317"/>
        <end position="351"/>
    </location>
</feature>
<dbReference type="GO" id="GO:0008270">
    <property type="term" value="F:zinc ion binding"/>
    <property type="evidence" value="ECO:0007669"/>
    <property type="project" value="InterPro"/>
</dbReference>
<organism evidence="4 5">
    <name type="scientific">Spirodela intermedia</name>
    <name type="common">Intermediate duckweed</name>
    <dbReference type="NCBI Taxonomy" id="51605"/>
    <lineage>
        <taxon>Eukaryota</taxon>
        <taxon>Viridiplantae</taxon>
        <taxon>Streptophyta</taxon>
        <taxon>Embryophyta</taxon>
        <taxon>Tracheophyta</taxon>
        <taxon>Spermatophyta</taxon>
        <taxon>Magnoliopsida</taxon>
        <taxon>Liliopsida</taxon>
        <taxon>Araceae</taxon>
        <taxon>Lemnoideae</taxon>
        <taxon>Spirodela</taxon>
    </lineage>
</organism>
<dbReference type="Gene3D" id="1.25.40.10">
    <property type="entry name" value="Tetratricopeptide repeat domain"/>
    <property type="match status" value="3"/>
</dbReference>
<reference evidence="4" key="1">
    <citation type="submission" date="2020-02" db="EMBL/GenBank/DDBJ databases">
        <authorList>
            <person name="Scholz U."/>
            <person name="Mascher M."/>
            <person name="Fiebig A."/>
        </authorList>
    </citation>
    <scope>NUCLEOTIDE SEQUENCE</scope>
</reference>
<dbReference type="InterPro" id="IPR046848">
    <property type="entry name" value="E_motif"/>
</dbReference>
<dbReference type="PROSITE" id="PS51375">
    <property type="entry name" value="PPR"/>
    <property type="match status" value="5"/>
</dbReference>
<dbReference type="InterPro" id="IPR011990">
    <property type="entry name" value="TPR-like_helical_dom_sf"/>
</dbReference>
<keyword evidence="5" id="KW-1185">Reference proteome</keyword>
<dbReference type="PANTHER" id="PTHR47926:SF456">
    <property type="entry name" value="PENTATRICOPEPTIDE REPEAT-CONTAINING PROTEIN ELI1, CHLOROPLASTIC"/>
    <property type="match status" value="1"/>
</dbReference>
<gene>
    <name evidence="4" type="ORF">SI8410_11015294</name>
</gene>
<dbReference type="NCBIfam" id="TIGR00756">
    <property type="entry name" value="PPR"/>
    <property type="match status" value="3"/>
</dbReference>
<dbReference type="Pfam" id="PF20431">
    <property type="entry name" value="E_motif"/>
    <property type="match status" value="1"/>
</dbReference>
<dbReference type="InterPro" id="IPR046960">
    <property type="entry name" value="PPR_At4g14850-like_plant"/>
</dbReference>
<feature type="repeat" description="PPR" evidence="2">
    <location>
        <begin position="82"/>
        <end position="116"/>
    </location>
</feature>
<evidence type="ECO:0000313" key="5">
    <source>
        <dbReference type="Proteomes" id="UP000663760"/>
    </source>
</evidence>
<dbReference type="GO" id="GO:0009451">
    <property type="term" value="P:RNA modification"/>
    <property type="evidence" value="ECO:0007669"/>
    <property type="project" value="InterPro"/>
</dbReference>
<dbReference type="FunFam" id="1.25.40.10:FF:000184">
    <property type="entry name" value="Pentatricopeptide repeat-containing protein, chloroplastic"/>
    <property type="match status" value="1"/>
</dbReference>
<sequence length="627" mass="69460">MAVAAAVLTGGALPTRHRRQDPILELLQRCRGADGFPPIHARIIKAGRHKDSFLLFKVLRLCHEWGSPDCASTIFETIEFPDVYHYTAIIAGKLAGGSPIEAVAWYSRMAADGISPDSFVASYALRACALAAASAEGKQLHAQILKQGSSLSSSRPVWMRLLEFYGKCGEFTSARKVFDEMPDKDAVASTILISCYVGFGMVEKALATFEDAMEKDTTCWTAMIDGLARNGRMSEALELFRRMQREEVRPNEVTLVCVLSACSQLGALELGRWVHSYVGKYGIQLNVFLGSALIDMYCRCGSLEDARKVFAEMPHRDVVSYNAMIGGLALHGRSSDAVVLFQAMETRGLRPTAATYVGVLNACSHGGLVELGFQIFEAMKRDHGMEPQIEHYGCMVDLLARVGRLQEAYEFITQRMKIEPDHVIWCSLLGACKLHRDLPLGEKIARILTGGADAAADSGTYILAANVYAAFGKWEESARIREKMRRRGVAKEPGCSAIEVGGEVHEFLLGDIRHRRRREIYQKLAELGEALRLNGYSPATEEVLQDVGEVEKKRALEIHSERLAICYGLISTEEGATIRVVKNLRVCNDCHAMIKLVTKITGRKIVVRDRNRFHHFEDGACSCGDFW</sequence>
<feature type="domain" description="DYW" evidence="3">
    <location>
        <begin position="535"/>
        <end position="627"/>
    </location>
</feature>
<dbReference type="Pfam" id="PF01535">
    <property type="entry name" value="PPR"/>
    <property type="match status" value="2"/>
</dbReference>
<protein>
    <recommendedName>
        <fullName evidence="3">DYW domain-containing protein</fullName>
    </recommendedName>
</protein>
<dbReference type="OrthoDB" id="185373at2759"/>
<dbReference type="Pfam" id="PF13041">
    <property type="entry name" value="PPR_2"/>
    <property type="match status" value="2"/>
</dbReference>
<dbReference type="FunFam" id="1.25.40.10:FF:000348">
    <property type="entry name" value="Pentatricopeptide repeat-containing protein chloroplastic"/>
    <property type="match status" value="1"/>
</dbReference>
<evidence type="ECO:0000256" key="1">
    <source>
        <dbReference type="ARBA" id="ARBA00022737"/>
    </source>
</evidence>
<name>A0A7I8L4Q2_SPIIN</name>
<dbReference type="InterPro" id="IPR032867">
    <property type="entry name" value="DYW_dom"/>
</dbReference>
<dbReference type="Pfam" id="PF14432">
    <property type="entry name" value="DYW_deaminase"/>
    <property type="match status" value="1"/>
</dbReference>
<dbReference type="AlphaFoldDB" id="A0A7I8L4Q2"/>
<dbReference type="PANTHER" id="PTHR47926">
    <property type="entry name" value="PENTATRICOPEPTIDE REPEAT-CONTAINING PROTEIN"/>
    <property type="match status" value="1"/>
</dbReference>
<dbReference type="InterPro" id="IPR002885">
    <property type="entry name" value="PPR_rpt"/>
</dbReference>
<dbReference type="EMBL" id="LR746274">
    <property type="protein sequence ID" value="CAA7404616.1"/>
    <property type="molecule type" value="Genomic_DNA"/>
</dbReference>
<dbReference type="GO" id="GO:0003723">
    <property type="term" value="F:RNA binding"/>
    <property type="evidence" value="ECO:0007669"/>
    <property type="project" value="InterPro"/>
</dbReference>
<proteinExistence type="predicted"/>
<dbReference type="Proteomes" id="UP000663760">
    <property type="component" value="Chromosome 11"/>
</dbReference>
<evidence type="ECO:0000259" key="3">
    <source>
        <dbReference type="Pfam" id="PF14432"/>
    </source>
</evidence>
<feature type="repeat" description="PPR" evidence="2">
    <location>
        <begin position="457"/>
        <end position="491"/>
    </location>
</feature>
<feature type="repeat" description="PPR" evidence="2">
    <location>
        <begin position="216"/>
        <end position="250"/>
    </location>
</feature>
<accession>A0A7I8L4Q2</accession>
<evidence type="ECO:0000313" key="4">
    <source>
        <dbReference type="EMBL" id="CAA7404616.1"/>
    </source>
</evidence>
<evidence type="ECO:0000256" key="2">
    <source>
        <dbReference type="PROSITE-ProRule" id="PRU00708"/>
    </source>
</evidence>
<dbReference type="Pfam" id="PF12854">
    <property type="entry name" value="PPR_1"/>
    <property type="match status" value="1"/>
</dbReference>
<feature type="repeat" description="PPR" evidence="2">
    <location>
        <begin position="286"/>
        <end position="316"/>
    </location>
</feature>